<dbReference type="SMART" id="SM00066">
    <property type="entry name" value="GAL4"/>
    <property type="match status" value="1"/>
</dbReference>
<evidence type="ECO:0000256" key="1">
    <source>
        <dbReference type="ARBA" id="ARBA00004123"/>
    </source>
</evidence>
<accession>A0A0C3RV29</accession>
<dbReference type="STRING" id="745531.A0A0C3RV29"/>
<keyword evidence="8" id="KW-1185">Reference proteome</keyword>
<dbReference type="Pfam" id="PF00172">
    <property type="entry name" value="Zn_clus"/>
    <property type="match status" value="1"/>
</dbReference>
<gene>
    <name evidence="7" type="ORF">PHLGIDRAFT_170316</name>
</gene>
<dbReference type="HOGENOM" id="CLU_1611387_0_0_1"/>
<dbReference type="CDD" id="cd00067">
    <property type="entry name" value="GAL4"/>
    <property type="match status" value="1"/>
</dbReference>
<dbReference type="InterPro" id="IPR050987">
    <property type="entry name" value="AtrR-like"/>
</dbReference>
<reference evidence="7 8" key="1">
    <citation type="journal article" date="2014" name="PLoS Genet.">
        <title>Analysis of the Phlebiopsis gigantea genome, transcriptome and secretome provides insight into its pioneer colonization strategies of wood.</title>
        <authorList>
            <person name="Hori C."/>
            <person name="Ishida T."/>
            <person name="Igarashi K."/>
            <person name="Samejima M."/>
            <person name="Suzuki H."/>
            <person name="Master E."/>
            <person name="Ferreira P."/>
            <person name="Ruiz-Duenas F.J."/>
            <person name="Held B."/>
            <person name="Canessa P."/>
            <person name="Larrondo L.F."/>
            <person name="Schmoll M."/>
            <person name="Druzhinina I.S."/>
            <person name="Kubicek C.P."/>
            <person name="Gaskell J.A."/>
            <person name="Kersten P."/>
            <person name="St John F."/>
            <person name="Glasner J."/>
            <person name="Sabat G."/>
            <person name="Splinter BonDurant S."/>
            <person name="Syed K."/>
            <person name="Yadav J."/>
            <person name="Mgbeahuruike A.C."/>
            <person name="Kovalchuk A."/>
            <person name="Asiegbu F.O."/>
            <person name="Lackner G."/>
            <person name="Hoffmeister D."/>
            <person name="Rencoret J."/>
            <person name="Gutierrez A."/>
            <person name="Sun H."/>
            <person name="Lindquist E."/>
            <person name="Barry K."/>
            <person name="Riley R."/>
            <person name="Grigoriev I.V."/>
            <person name="Henrissat B."/>
            <person name="Kues U."/>
            <person name="Berka R.M."/>
            <person name="Martinez A.T."/>
            <person name="Covert S.F."/>
            <person name="Blanchette R.A."/>
            <person name="Cullen D."/>
        </authorList>
    </citation>
    <scope>NUCLEOTIDE SEQUENCE [LARGE SCALE GENOMIC DNA]</scope>
    <source>
        <strain evidence="7 8">11061_1 CR5-6</strain>
    </source>
</reference>
<dbReference type="AlphaFoldDB" id="A0A0C3RV29"/>
<dbReference type="InterPro" id="IPR001138">
    <property type="entry name" value="Zn2Cys6_DnaBD"/>
</dbReference>
<dbReference type="GO" id="GO:0005634">
    <property type="term" value="C:nucleus"/>
    <property type="evidence" value="ECO:0007669"/>
    <property type="project" value="UniProtKB-SubCell"/>
</dbReference>
<keyword evidence="4" id="KW-0539">Nucleus</keyword>
<proteinExistence type="predicted"/>
<sequence>MSSNLNTSGLKEKTDKKVRPRACDQCRRRKVRCNGRDIPIGSRCANCVAFEYECTYIAPTSSKPQIDANYVKDLETQIAELKRQLESMNVKPSESPTRYSQAIDYASSDGPQTFGNPSSSSTPTAPVVGSDIQNLPQDDTETKEELIELMHSMSLNVKHTHFIGR</sequence>
<name>A0A0C3RV29_PHLG1</name>
<dbReference type="Gene3D" id="4.10.240.10">
    <property type="entry name" value="Zn(2)-C6 fungal-type DNA-binding domain"/>
    <property type="match status" value="1"/>
</dbReference>
<dbReference type="SUPFAM" id="SSF57701">
    <property type="entry name" value="Zn2/Cys6 DNA-binding domain"/>
    <property type="match status" value="1"/>
</dbReference>
<keyword evidence="2" id="KW-0479">Metal-binding</keyword>
<comment type="subcellular location">
    <subcellularLocation>
        <location evidence="1">Nucleus</location>
    </subcellularLocation>
</comment>
<keyword evidence="3" id="KW-0238">DNA-binding</keyword>
<evidence type="ECO:0000256" key="2">
    <source>
        <dbReference type="ARBA" id="ARBA00022723"/>
    </source>
</evidence>
<feature type="region of interest" description="Disordered" evidence="5">
    <location>
        <begin position="106"/>
        <end position="136"/>
    </location>
</feature>
<dbReference type="EMBL" id="KN840555">
    <property type="protein sequence ID" value="KIP05041.1"/>
    <property type="molecule type" value="Genomic_DNA"/>
</dbReference>
<evidence type="ECO:0000256" key="3">
    <source>
        <dbReference type="ARBA" id="ARBA00023125"/>
    </source>
</evidence>
<evidence type="ECO:0000313" key="8">
    <source>
        <dbReference type="Proteomes" id="UP000053257"/>
    </source>
</evidence>
<dbReference type="GO" id="GO:0008270">
    <property type="term" value="F:zinc ion binding"/>
    <property type="evidence" value="ECO:0007669"/>
    <property type="project" value="InterPro"/>
</dbReference>
<dbReference type="GO" id="GO:0000981">
    <property type="term" value="F:DNA-binding transcription factor activity, RNA polymerase II-specific"/>
    <property type="evidence" value="ECO:0007669"/>
    <property type="project" value="InterPro"/>
</dbReference>
<dbReference type="InterPro" id="IPR036864">
    <property type="entry name" value="Zn2-C6_fun-type_DNA-bd_sf"/>
</dbReference>
<dbReference type="PROSITE" id="PS00463">
    <property type="entry name" value="ZN2_CY6_FUNGAL_1"/>
    <property type="match status" value="1"/>
</dbReference>
<feature type="domain" description="Zn(2)-C6 fungal-type" evidence="6">
    <location>
        <begin position="22"/>
        <end position="56"/>
    </location>
</feature>
<evidence type="ECO:0000313" key="7">
    <source>
        <dbReference type="EMBL" id="KIP05041.1"/>
    </source>
</evidence>
<dbReference type="Proteomes" id="UP000053257">
    <property type="component" value="Unassembled WGS sequence"/>
</dbReference>
<dbReference type="PANTHER" id="PTHR46910:SF3">
    <property type="entry name" value="HALOTOLERANCE PROTEIN 9-RELATED"/>
    <property type="match status" value="1"/>
</dbReference>
<organism evidence="7 8">
    <name type="scientific">Phlebiopsis gigantea (strain 11061_1 CR5-6)</name>
    <name type="common">White-rot fungus</name>
    <name type="synonym">Peniophora gigantea</name>
    <dbReference type="NCBI Taxonomy" id="745531"/>
    <lineage>
        <taxon>Eukaryota</taxon>
        <taxon>Fungi</taxon>
        <taxon>Dikarya</taxon>
        <taxon>Basidiomycota</taxon>
        <taxon>Agaricomycotina</taxon>
        <taxon>Agaricomycetes</taxon>
        <taxon>Polyporales</taxon>
        <taxon>Phanerochaetaceae</taxon>
        <taxon>Phlebiopsis</taxon>
    </lineage>
</organism>
<dbReference type="PROSITE" id="PS50048">
    <property type="entry name" value="ZN2_CY6_FUNGAL_2"/>
    <property type="match status" value="1"/>
</dbReference>
<dbReference type="OrthoDB" id="39175at2759"/>
<evidence type="ECO:0000259" key="6">
    <source>
        <dbReference type="PROSITE" id="PS50048"/>
    </source>
</evidence>
<dbReference type="PANTHER" id="PTHR46910">
    <property type="entry name" value="TRANSCRIPTION FACTOR PDR1"/>
    <property type="match status" value="1"/>
</dbReference>
<protein>
    <recommendedName>
        <fullName evidence="6">Zn(2)-C6 fungal-type domain-containing protein</fullName>
    </recommendedName>
</protein>
<evidence type="ECO:0000256" key="4">
    <source>
        <dbReference type="ARBA" id="ARBA00023242"/>
    </source>
</evidence>
<evidence type="ECO:0000256" key="5">
    <source>
        <dbReference type="SAM" id="MobiDB-lite"/>
    </source>
</evidence>
<dbReference type="GO" id="GO:0003677">
    <property type="term" value="F:DNA binding"/>
    <property type="evidence" value="ECO:0007669"/>
    <property type="project" value="UniProtKB-KW"/>
</dbReference>